<organism evidence="2 3">
    <name type="scientific">Planomicrobium soli</name>
    <dbReference type="NCBI Taxonomy" id="1176648"/>
    <lineage>
        <taxon>Bacteria</taxon>
        <taxon>Bacillati</taxon>
        <taxon>Bacillota</taxon>
        <taxon>Bacilli</taxon>
        <taxon>Bacillales</taxon>
        <taxon>Caryophanaceae</taxon>
        <taxon>Planomicrobium</taxon>
    </lineage>
</organism>
<dbReference type="PROSITE" id="PS50151">
    <property type="entry name" value="UVR"/>
    <property type="match status" value="1"/>
</dbReference>
<dbReference type="InterPro" id="IPR036876">
    <property type="entry name" value="UVR_dom_sf"/>
</dbReference>
<gene>
    <name evidence="2" type="ORF">B0H99_11478</name>
</gene>
<dbReference type="OrthoDB" id="9788704at2"/>
<dbReference type="PANTHER" id="PTHR38430">
    <property type="entry name" value="PROTEIN-ARGININE KINASE ACTIVATOR PROTEIN"/>
    <property type="match status" value="1"/>
</dbReference>
<dbReference type="SUPFAM" id="SSF46600">
    <property type="entry name" value="C-terminal UvrC-binding domain of UvrB"/>
    <property type="match status" value="1"/>
</dbReference>
<dbReference type="Proteomes" id="UP000242682">
    <property type="component" value="Unassembled WGS sequence"/>
</dbReference>
<dbReference type="PANTHER" id="PTHR38430:SF1">
    <property type="entry name" value="PROTEIN-ARGININE KINASE ACTIVATOR PROTEIN"/>
    <property type="match status" value="1"/>
</dbReference>
<evidence type="ECO:0000259" key="1">
    <source>
        <dbReference type="PROSITE" id="PS50151"/>
    </source>
</evidence>
<dbReference type="PIRSF" id="PIRSF015034">
    <property type="entry name" value="YacH"/>
    <property type="match status" value="1"/>
</dbReference>
<dbReference type="GO" id="GO:0008270">
    <property type="term" value="F:zinc ion binding"/>
    <property type="evidence" value="ECO:0007669"/>
    <property type="project" value="TreeGrafter"/>
</dbReference>
<dbReference type="GO" id="GO:0016301">
    <property type="term" value="F:kinase activity"/>
    <property type="evidence" value="ECO:0007669"/>
    <property type="project" value="UniProtKB-KW"/>
</dbReference>
<proteinExistence type="predicted"/>
<dbReference type="GO" id="GO:0005507">
    <property type="term" value="F:copper ion binding"/>
    <property type="evidence" value="ECO:0007669"/>
    <property type="project" value="TreeGrafter"/>
</dbReference>
<protein>
    <submittedName>
        <fullName evidence="2">Protein arginine kinase activator</fullName>
    </submittedName>
</protein>
<dbReference type="Gene3D" id="4.10.860.10">
    <property type="entry name" value="UVR domain"/>
    <property type="match status" value="1"/>
</dbReference>
<evidence type="ECO:0000313" key="2">
    <source>
        <dbReference type="EMBL" id="PSL29673.1"/>
    </source>
</evidence>
<dbReference type="RefSeq" id="WP_106534506.1">
    <property type="nucleotide sequence ID" value="NZ_PYAT01000014.1"/>
</dbReference>
<dbReference type="EMBL" id="PYAT01000014">
    <property type="protein sequence ID" value="PSL29673.1"/>
    <property type="molecule type" value="Genomic_DNA"/>
</dbReference>
<name>A0A2P8G6R2_9BACL</name>
<comment type="caution">
    <text evidence="2">The sequence shown here is derived from an EMBL/GenBank/DDBJ whole genome shotgun (WGS) entry which is preliminary data.</text>
</comment>
<dbReference type="GO" id="GO:0046870">
    <property type="term" value="F:cadmium ion binding"/>
    <property type="evidence" value="ECO:0007669"/>
    <property type="project" value="TreeGrafter"/>
</dbReference>
<dbReference type="GO" id="GO:0050897">
    <property type="term" value="F:cobalt ion binding"/>
    <property type="evidence" value="ECO:0007669"/>
    <property type="project" value="TreeGrafter"/>
</dbReference>
<keyword evidence="2" id="KW-0808">Transferase</keyword>
<dbReference type="InterPro" id="IPR025542">
    <property type="entry name" value="YacH"/>
</dbReference>
<evidence type="ECO:0000313" key="3">
    <source>
        <dbReference type="Proteomes" id="UP000242682"/>
    </source>
</evidence>
<dbReference type="AlphaFoldDB" id="A0A2P8G6R2"/>
<dbReference type="GO" id="GO:1990170">
    <property type="term" value="P:stress response to cadmium ion"/>
    <property type="evidence" value="ECO:0007669"/>
    <property type="project" value="TreeGrafter"/>
</dbReference>
<reference evidence="2 3" key="1">
    <citation type="submission" date="2018-03" db="EMBL/GenBank/DDBJ databases">
        <title>Genomic Encyclopedia of Type Strains, Phase III (KMG-III): the genomes of soil and plant-associated and newly described type strains.</title>
        <authorList>
            <person name="Whitman W."/>
        </authorList>
    </citation>
    <scope>NUCLEOTIDE SEQUENCE [LARGE SCALE GENOMIC DNA]</scope>
    <source>
        <strain evidence="2 3">CGMCC 1.12259</strain>
    </source>
</reference>
<keyword evidence="3" id="KW-1185">Reference proteome</keyword>
<sequence>MICDQCGERHASVIVKQKQQGQTTERHLCHVCAAGTQSINIAFEQDPMAIHQLLTNWFPNQQTTVNPVRKEVAVCPSCGFAFTKFLKLGKFGCASCYDAFEPQLDEVFKRLHNGNTEHNGKIPASYGNTLKIKKEIEKLRKQMKTSIEEEDFEGAAKLRDEIRLLNSQLEGGVSNGN</sequence>
<feature type="domain" description="UVR" evidence="1">
    <location>
        <begin position="133"/>
        <end position="168"/>
    </location>
</feature>
<dbReference type="InterPro" id="IPR001943">
    <property type="entry name" value="UVR_dom"/>
</dbReference>
<dbReference type="Pfam" id="PF02151">
    <property type="entry name" value="UVR"/>
    <property type="match status" value="1"/>
</dbReference>
<accession>A0A2P8G6R2</accession>
<dbReference type="GO" id="GO:1990169">
    <property type="term" value="P:stress response to copper ion"/>
    <property type="evidence" value="ECO:0007669"/>
    <property type="project" value="TreeGrafter"/>
</dbReference>
<keyword evidence="2" id="KW-0418">Kinase</keyword>